<evidence type="ECO:0008006" key="4">
    <source>
        <dbReference type="Google" id="ProtNLM"/>
    </source>
</evidence>
<dbReference type="Proteomes" id="UP000481861">
    <property type="component" value="Unassembled WGS sequence"/>
</dbReference>
<reference evidence="2 3" key="1">
    <citation type="submission" date="2020-01" db="EMBL/GenBank/DDBJ databases">
        <authorList>
            <consortium name="DOE Joint Genome Institute"/>
            <person name="Haridas S."/>
            <person name="Albert R."/>
            <person name="Binder M."/>
            <person name="Bloem J."/>
            <person name="Labutti K."/>
            <person name="Salamov A."/>
            <person name="Andreopoulos B."/>
            <person name="Baker S.E."/>
            <person name="Barry K."/>
            <person name="Bills G."/>
            <person name="Bluhm B.H."/>
            <person name="Cannon C."/>
            <person name="Castanera R."/>
            <person name="Culley D.E."/>
            <person name="Daum C."/>
            <person name="Ezra D."/>
            <person name="Gonzalez J.B."/>
            <person name="Henrissat B."/>
            <person name="Kuo A."/>
            <person name="Liang C."/>
            <person name="Lipzen A."/>
            <person name="Lutzoni F."/>
            <person name="Magnuson J."/>
            <person name="Mondo S."/>
            <person name="Nolan M."/>
            <person name="Ohm R."/>
            <person name="Pangilinan J."/>
            <person name="Park H.-J.H."/>
            <person name="Ramirez L."/>
            <person name="Alfaro M."/>
            <person name="Sun H."/>
            <person name="Tritt A."/>
            <person name="Yoshinaga Y."/>
            <person name="Zwiers L.-H.L."/>
            <person name="Turgeon B.G."/>
            <person name="Goodwin S.B."/>
            <person name="Spatafora J.W."/>
            <person name="Crous P.W."/>
            <person name="Grigoriev I.V."/>
        </authorList>
    </citation>
    <scope>NUCLEOTIDE SEQUENCE [LARGE SCALE GENOMIC DNA]</scope>
    <source>
        <strain evidence="2 3">CBS 611.86</strain>
    </source>
</reference>
<organism evidence="2 3">
    <name type="scientific">Massariosphaeria phaeospora</name>
    <dbReference type="NCBI Taxonomy" id="100035"/>
    <lineage>
        <taxon>Eukaryota</taxon>
        <taxon>Fungi</taxon>
        <taxon>Dikarya</taxon>
        <taxon>Ascomycota</taxon>
        <taxon>Pezizomycotina</taxon>
        <taxon>Dothideomycetes</taxon>
        <taxon>Pleosporomycetidae</taxon>
        <taxon>Pleosporales</taxon>
        <taxon>Pleosporales incertae sedis</taxon>
        <taxon>Massariosphaeria</taxon>
    </lineage>
</organism>
<dbReference type="OrthoDB" id="3791417at2759"/>
<feature type="region of interest" description="Disordered" evidence="1">
    <location>
        <begin position="1"/>
        <end position="22"/>
    </location>
</feature>
<feature type="region of interest" description="Disordered" evidence="1">
    <location>
        <begin position="50"/>
        <end position="72"/>
    </location>
</feature>
<feature type="compositionally biased region" description="Basic residues" evidence="1">
    <location>
        <begin position="1"/>
        <end position="11"/>
    </location>
</feature>
<dbReference type="EMBL" id="JAADJZ010000032">
    <property type="protein sequence ID" value="KAF2865649.1"/>
    <property type="molecule type" value="Genomic_DNA"/>
</dbReference>
<evidence type="ECO:0000256" key="1">
    <source>
        <dbReference type="SAM" id="MobiDB-lite"/>
    </source>
</evidence>
<comment type="caution">
    <text evidence="2">The sequence shown here is derived from an EMBL/GenBank/DDBJ whole genome shotgun (WGS) entry which is preliminary data.</text>
</comment>
<protein>
    <recommendedName>
        <fullName evidence="4">BTB domain-containing protein</fullName>
    </recommendedName>
</protein>
<feature type="compositionally biased region" description="Basic and acidic residues" evidence="1">
    <location>
        <begin position="386"/>
        <end position="407"/>
    </location>
</feature>
<gene>
    <name evidence="2" type="ORF">BDV95DRAFT_599618</name>
</gene>
<accession>A0A7C8HYZ5</accession>
<feature type="region of interest" description="Disordered" evidence="1">
    <location>
        <begin position="378"/>
        <end position="407"/>
    </location>
</feature>
<sequence>MPFQLFKKKSPKATVTPPSAPTVDLFHTPPTTPNPIIHPLAKRLVKLAPRSGQGDFPRRKANSQSLPYDPRILEPEPNHEPWVGMTLEQALEADSSTVPGSLLPVDKSRIAPWTVEPVRGSQEQKGNATTKLNIQNLWPFVHQPSLVRVQPATPTRLHSLAPTRPPPPPPPPTPAPVYLLIGKQSLTSAYLTPRLFRINAGTLSRSKILTAHIQNPQNVLATRPTTGDGNNTYIHLPDLDPEAFELYLDYLDQNAISSKWRDGTQNEHSDYSWMQYWALVNAHILATTLGDAEFSEYVLDLLETRLTAGQCADVKTIKHVFASKGASDSLKRFLVNLNIDAGAQHFRDQDTSQYPSPYILMALEIALDRISNSEEATDTSACAYPVHREDNDLSKSKPGKEKSQREIKLDRIKEATTEDIRQAADIAHRNGVKGIDWAARQTAQPVKVANRTSWVGFRRLDQMWPSRKSSQAHTSFENGIAATTELAGPEQHSSENDADTDWTALLYGLDAMAEDAEAVDEEAISQGVFASFSMTHSTSADDDSAKCDEREVVDEIKNHAESSKLADYDGNGLDVRFRCPGAYPESIPETDTV</sequence>
<keyword evidence="3" id="KW-1185">Reference proteome</keyword>
<proteinExistence type="predicted"/>
<evidence type="ECO:0000313" key="3">
    <source>
        <dbReference type="Proteomes" id="UP000481861"/>
    </source>
</evidence>
<evidence type="ECO:0000313" key="2">
    <source>
        <dbReference type="EMBL" id="KAF2865649.1"/>
    </source>
</evidence>
<dbReference type="AlphaFoldDB" id="A0A7C8HYZ5"/>
<name>A0A7C8HYZ5_9PLEO</name>